<evidence type="ECO:0000313" key="5">
    <source>
        <dbReference type="Proteomes" id="UP000245207"/>
    </source>
</evidence>
<dbReference type="AlphaFoldDB" id="A0A2U1KIA0"/>
<dbReference type="InterPro" id="IPR050459">
    <property type="entry name" value="WD_repeat_RBAP46/RBAP48/MSI1"/>
</dbReference>
<dbReference type="PROSITE" id="PS50082">
    <property type="entry name" value="WD_REPEATS_2"/>
    <property type="match status" value="1"/>
</dbReference>
<gene>
    <name evidence="4" type="ORF">CTI12_AA599690</name>
</gene>
<dbReference type="InterPro" id="IPR036322">
    <property type="entry name" value="WD40_repeat_dom_sf"/>
</dbReference>
<sequence length="195" mass="22196">MMTVNGFNESLFSHRLETPIVAVEYSQFACSFSWFQIQCSDRDKLLHILALLKLDIVQKKGLIFTNTIVTSFRLKLFLEQDYIDDTEDFINIQLFFLELLSFHLPLLSVFLEFGGTDDKPTKSLKIQAIGVFKGHDDTVEDVQFCPSSAQELCSVGDDSCLILWDARTGSSPVVKVIFTSTITWGFIKFVFAYSF</sequence>
<evidence type="ECO:0000256" key="2">
    <source>
        <dbReference type="ARBA" id="ARBA00022737"/>
    </source>
</evidence>
<keyword evidence="1 3" id="KW-0853">WD repeat</keyword>
<dbReference type="SMART" id="SM00320">
    <property type="entry name" value="WD40"/>
    <property type="match status" value="1"/>
</dbReference>
<proteinExistence type="predicted"/>
<dbReference type="EMBL" id="PKPP01018155">
    <property type="protein sequence ID" value="PWA36462.1"/>
    <property type="molecule type" value="Genomic_DNA"/>
</dbReference>
<dbReference type="InterPro" id="IPR015943">
    <property type="entry name" value="WD40/YVTN_repeat-like_dom_sf"/>
</dbReference>
<dbReference type="PROSITE" id="PS50294">
    <property type="entry name" value="WD_REPEATS_REGION"/>
    <property type="match status" value="1"/>
</dbReference>
<protein>
    <submittedName>
        <fullName evidence="4">Transducin family protein / WD-40 repeat family protein</fullName>
    </submittedName>
</protein>
<organism evidence="4 5">
    <name type="scientific">Artemisia annua</name>
    <name type="common">Sweet wormwood</name>
    <dbReference type="NCBI Taxonomy" id="35608"/>
    <lineage>
        <taxon>Eukaryota</taxon>
        <taxon>Viridiplantae</taxon>
        <taxon>Streptophyta</taxon>
        <taxon>Embryophyta</taxon>
        <taxon>Tracheophyta</taxon>
        <taxon>Spermatophyta</taxon>
        <taxon>Magnoliopsida</taxon>
        <taxon>eudicotyledons</taxon>
        <taxon>Gunneridae</taxon>
        <taxon>Pentapetalae</taxon>
        <taxon>asterids</taxon>
        <taxon>campanulids</taxon>
        <taxon>Asterales</taxon>
        <taxon>Asteraceae</taxon>
        <taxon>Asteroideae</taxon>
        <taxon>Anthemideae</taxon>
        <taxon>Artemisiinae</taxon>
        <taxon>Artemisia</taxon>
    </lineage>
</organism>
<dbReference type="OrthoDB" id="427795at2759"/>
<dbReference type="STRING" id="35608.A0A2U1KIA0"/>
<dbReference type="PANTHER" id="PTHR22850">
    <property type="entry name" value="WD40 REPEAT FAMILY"/>
    <property type="match status" value="1"/>
</dbReference>
<accession>A0A2U1KIA0</accession>
<dbReference type="Gene3D" id="2.130.10.10">
    <property type="entry name" value="YVTN repeat-like/Quinoprotein amine dehydrogenase"/>
    <property type="match status" value="1"/>
</dbReference>
<dbReference type="PROSITE" id="PS00678">
    <property type="entry name" value="WD_REPEATS_1"/>
    <property type="match status" value="1"/>
</dbReference>
<evidence type="ECO:0000256" key="3">
    <source>
        <dbReference type="PROSITE-ProRule" id="PRU00221"/>
    </source>
</evidence>
<keyword evidence="5" id="KW-1185">Reference proteome</keyword>
<evidence type="ECO:0000256" key="1">
    <source>
        <dbReference type="ARBA" id="ARBA00022574"/>
    </source>
</evidence>
<dbReference type="InterPro" id="IPR019775">
    <property type="entry name" value="WD40_repeat_CS"/>
</dbReference>
<evidence type="ECO:0000313" key="4">
    <source>
        <dbReference type="EMBL" id="PWA36462.1"/>
    </source>
</evidence>
<comment type="caution">
    <text evidence="4">The sequence shown here is derived from an EMBL/GenBank/DDBJ whole genome shotgun (WGS) entry which is preliminary data.</text>
</comment>
<keyword evidence="2" id="KW-0677">Repeat</keyword>
<dbReference type="Proteomes" id="UP000245207">
    <property type="component" value="Unassembled WGS sequence"/>
</dbReference>
<name>A0A2U1KIA0_ARTAN</name>
<feature type="repeat" description="WD" evidence="3">
    <location>
        <begin position="132"/>
        <end position="174"/>
    </location>
</feature>
<dbReference type="InterPro" id="IPR001680">
    <property type="entry name" value="WD40_rpt"/>
</dbReference>
<dbReference type="SUPFAM" id="SSF50978">
    <property type="entry name" value="WD40 repeat-like"/>
    <property type="match status" value="1"/>
</dbReference>
<reference evidence="4 5" key="1">
    <citation type="journal article" date="2018" name="Mol. Plant">
        <title>The genome of Artemisia annua provides insight into the evolution of Asteraceae family and artemisinin biosynthesis.</title>
        <authorList>
            <person name="Shen Q."/>
            <person name="Zhang L."/>
            <person name="Liao Z."/>
            <person name="Wang S."/>
            <person name="Yan T."/>
            <person name="Shi P."/>
            <person name="Liu M."/>
            <person name="Fu X."/>
            <person name="Pan Q."/>
            <person name="Wang Y."/>
            <person name="Lv Z."/>
            <person name="Lu X."/>
            <person name="Zhang F."/>
            <person name="Jiang W."/>
            <person name="Ma Y."/>
            <person name="Chen M."/>
            <person name="Hao X."/>
            <person name="Li L."/>
            <person name="Tang Y."/>
            <person name="Lv G."/>
            <person name="Zhou Y."/>
            <person name="Sun X."/>
            <person name="Brodelius P.E."/>
            <person name="Rose J.K.C."/>
            <person name="Tang K."/>
        </authorList>
    </citation>
    <scope>NUCLEOTIDE SEQUENCE [LARGE SCALE GENOMIC DNA]</scope>
    <source>
        <strain evidence="5">cv. Huhao1</strain>
        <tissue evidence="4">Leaf</tissue>
    </source>
</reference>